<dbReference type="EMBL" id="JADOEF010000003">
    <property type="protein sequence ID" value="MBF7811584.1"/>
    <property type="molecule type" value="Genomic_DNA"/>
</dbReference>
<evidence type="ECO:0008006" key="5">
    <source>
        <dbReference type="Google" id="ProtNLM"/>
    </source>
</evidence>
<evidence type="ECO:0000313" key="2">
    <source>
        <dbReference type="EMBL" id="AJG98082.1"/>
    </source>
</evidence>
<dbReference type="OrthoDB" id="1935191at2"/>
<dbReference type="KEGG" id="cbei:LF65_01470"/>
<dbReference type="Proteomes" id="UP000631418">
    <property type="component" value="Unassembled WGS sequence"/>
</dbReference>
<evidence type="ECO:0000256" key="1">
    <source>
        <dbReference type="SAM" id="Phobius"/>
    </source>
</evidence>
<evidence type="ECO:0000313" key="3">
    <source>
        <dbReference type="EMBL" id="MBF7811584.1"/>
    </source>
</evidence>
<dbReference type="STRING" id="1520.LF65_01470"/>
<name>A0A0B5QJH4_CLOBE</name>
<reference evidence="3" key="3">
    <citation type="submission" date="2020-11" db="EMBL/GenBank/DDBJ databases">
        <authorList>
            <person name="Thieme N."/>
            <person name="Liebl W."/>
            <person name="Zverlov V."/>
        </authorList>
    </citation>
    <scope>NUCLEOTIDE SEQUENCE</scope>
    <source>
        <strain evidence="3">NT08</strain>
    </source>
</reference>
<reference evidence="4" key="1">
    <citation type="submission" date="2014-12" db="EMBL/GenBank/DDBJ databases">
        <title>Genome sequence of Clostridium beijerinckii strain 59B.</title>
        <authorList>
            <person name="Little G.T."/>
            <person name="Minton N.P."/>
        </authorList>
    </citation>
    <scope>NUCLEOTIDE SEQUENCE [LARGE SCALE GENOMIC DNA]</scope>
    <source>
        <strain evidence="4">59B</strain>
    </source>
</reference>
<gene>
    <name evidence="3" type="ORF">IS491_23635</name>
    <name evidence="2" type="ORF">LF65_01470</name>
</gene>
<evidence type="ECO:0000313" key="4">
    <source>
        <dbReference type="Proteomes" id="UP000031866"/>
    </source>
</evidence>
<proteinExistence type="predicted"/>
<dbReference type="EMBL" id="CP010086">
    <property type="protein sequence ID" value="AJG98082.1"/>
    <property type="molecule type" value="Genomic_DNA"/>
</dbReference>
<reference evidence="2" key="2">
    <citation type="submission" date="2016-02" db="EMBL/GenBank/DDBJ databases">
        <title>Genome sequence of Clostridium beijerinckii strain 59B.</title>
        <authorList>
            <person name="Little G.T."/>
            <person name="Minton N.P."/>
        </authorList>
    </citation>
    <scope>NUCLEOTIDE SEQUENCE</scope>
    <source>
        <strain evidence="2">NCIMB 14988</strain>
    </source>
</reference>
<sequence>MKIIILKKRILVNSALYISALFLILGMVYFISNKFKSLQTISPINITQNTQYDLTGDGKKDTFQLLSSQNKVDFNINCFDNDHYLSNQLSDKTLFTTNLHFEPKVYFHNLSRDNIPEIILLGSKNDKSMSYVFKWNKKNFNLLYSSNNNIFGILDCKNSKTPQCYSISSSEGLSSLNSFMLINNDILDTSKDNTNLPSLDSATSFINLVELPYVVDDLPDIFSSTIDKENLSLLWSLDKDNYSYTFQNAFFYDYKWTESLEPSAIRWRLSFEKSNLKGTNNKSELILLIDFEKQGSSYKINSIQKAK</sequence>
<protein>
    <recommendedName>
        <fullName evidence="5">VCBS repeat-containing protein</fullName>
    </recommendedName>
</protein>
<keyword evidence="1" id="KW-1133">Transmembrane helix</keyword>
<dbReference type="Proteomes" id="UP000031866">
    <property type="component" value="Chromosome"/>
</dbReference>
<keyword evidence="1" id="KW-0472">Membrane</keyword>
<organism evidence="2 4">
    <name type="scientific">Clostridium beijerinckii</name>
    <name type="common">Clostridium MP</name>
    <dbReference type="NCBI Taxonomy" id="1520"/>
    <lineage>
        <taxon>Bacteria</taxon>
        <taxon>Bacillati</taxon>
        <taxon>Bacillota</taxon>
        <taxon>Clostridia</taxon>
        <taxon>Eubacteriales</taxon>
        <taxon>Clostridiaceae</taxon>
        <taxon>Clostridium</taxon>
    </lineage>
</organism>
<dbReference type="OMA" id="DIAWNNT"/>
<accession>A0A0B5QJH4</accession>
<feature type="transmembrane region" description="Helical" evidence="1">
    <location>
        <begin position="12"/>
        <end position="31"/>
    </location>
</feature>
<dbReference type="RefSeq" id="WP_011968669.1">
    <property type="nucleotide sequence ID" value="NZ_CP010086.2"/>
</dbReference>
<dbReference type="AlphaFoldDB" id="A0A0B5QJH4"/>
<keyword evidence="1" id="KW-0812">Transmembrane</keyword>